<organism evidence="4 5">
    <name type="scientific">Lagenidium giganteum</name>
    <dbReference type="NCBI Taxonomy" id="4803"/>
    <lineage>
        <taxon>Eukaryota</taxon>
        <taxon>Sar</taxon>
        <taxon>Stramenopiles</taxon>
        <taxon>Oomycota</taxon>
        <taxon>Peronosporomycetes</taxon>
        <taxon>Pythiales</taxon>
        <taxon>Pythiaceae</taxon>
    </lineage>
</organism>
<keyword evidence="3" id="KW-0234">DNA repair</keyword>
<dbReference type="InterPro" id="IPR036895">
    <property type="entry name" value="Uracil-DNA_glycosylase-like_sf"/>
</dbReference>
<dbReference type="GO" id="GO:0006285">
    <property type="term" value="P:base-excision repair, AP site formation"/>
    <property type="evidence" value="ECO:0007669"/>
    <property type="project" value="InterPro"/>
</dbReference>
<dbReference type="GO" id="GO:0008263">
    <property type="term" value="F:pyrimidine-specific mismatch base pair DNA N-glycosylase activity"/>
    <property type="evidence" value="ECO:0007669"/>
    <property type="project" value="TreeGrafter"/>
</dbReference>
<gene>
    <name evidence="4" type="ORF">N0F65_002514</name>
</gene>
<accession>A0AAV2YZA2</accession>
<keyword evidence="5" id="KW-1185">Reference proteome</keyword>
<dbReference type="SUPFAM" id="SSF52141">
    <property type="entry name" value="Uracil-DNA glycosylase-like"/>
    <property type="match status" value="1"/>
</dbReference>
<dbReference type="AlphaFoldDB" id="A0AAV2YZA2"/>
<dbReference type="GO" id="GO:0004844">
    <property type="term" value="F:uracil DNA N-glycosylase activity"/>
    <property type="evidence" value="ECO:0007669"/>
    <property type="project" value="TreeGrafter"/>
</dbReference>
<dbReference type="InterPro" id="IPR015637">
    <property type="entry name" value="MUG/TDG"/>
</dbReference>
<dbReference type="PANTHER" id="PTHR12159">
    <property type="entry name" value="G/T AND G/U MISMATCH-SPECIFIC DNA GLYCOSYLASE"/>
    <property type="match status" value="1"/>
</dbReference>
<proteinExistence type="predicted"/>
<sequence>MFEQFRFKAKRGREVDAGNSVDGTSKRSCTIAGSRATRGTDTVAPSEHVHEQNPVTTAAVSVAPKWQERWHGICTPCFDSVIECLHHPEQRLRLLIVGHNPSSHAWQNVVRSSNPSNHMWRLLTGTLPPLPPWQGVLPADAQVVEQNCMPFAHGIGMTSIGLEPGNDAAKYGKDTMVQWRRCFYRRLQRHMQRVCRLTHGADATASTGAICCSDPSGHAPMIIAFSGKRQFSWMFSPPLTKVEHFGRQSRFPPDWPREARVGVELWVLPSTSGRAAMTREERALPYQQLAMRMHQLPWPMVGMDDSKAGIKDEHVDVVTKEDDEAGFQE</sequence>
<evidence type="ECO:0000256" key="1">
    <source>
        <dbReference type="ARBA" id="ARBA00022763"/>
    </source>
</evidence>
<dbReference type="PANTHER" id="PTHR12159:SF9">
    <property type="entry name" value="G_T MISMATCH-SPECIFIC THYMINE DNA GLYCOSYLASE"/>
    <property type="match status" value="1"/>
</dbReference>
<dbReference type="EMBL" id="DAKRPA010000124">
    <property type="protein sequence ID" value="DAZ97844.1"/>
    <property type="molecule type" value="Genomic_DNA"/>
</dbReference>
<protein>
    <submittedName>
        <fullName evidence="4">Uncharacterized protein</fullName>
    </submittedName>
</protein>
<reference evidence="4" key="1">
    <citation type="submission" date="2022-11" db="EMBL/GenBank/DDBJ databases">
        <authorList>
            <person name="Morgan W.R."/>
            <person name="Tartar A."/>
        </authorList>
    </citation>
    <scope>NUCLEOTIDE SEQUENCE</scope>
    <source>
        <strain evidence="4">ARSEF 373</strain>
    </source>
</reference>
<keyword evidence="2" id="KW-0378">Hydrolase</keyword>
<dbReference type="Gene3D" id="3.40.470.10">
    <property type="entry name" value="Uracil-DNA glycosylase-like domain"/>
    <property type="match status" value="1"/>
</dbReference>
<keyword evidence="1" id="KW-0227">DNA damage</keyword>
<evidence type="ECO:0000313" key="4">
    <source>
        <dbReference type="EMBL" id="DAZ97844.1"/>
    </source>
</evidence>
<comment type="caution">
    <text evidence="4">The sequence shown here is derived from an EMBL/GenBank/DDBJ whole genome shotgun (WGS) entry which is preliminary data.</text>
</comment>
<evidence type="ECO:0000256" key="3">
    <source>
        <dbReference type="ARBA" id="ARBA00023204"/>
    </source>
</evidence>
<dbReference type="Proteomes" id="UP001146120">
    <property type="component" value="Unassembled WGS sequence"/>
</dbReference>
<evidence type="ECO:0000313" key="5">
    <source>
        <dbReference type="Proteomes" id="UP001146120"/>
    </source>
</evidence>
<reference evidence="4" key="2">
    <citation type="journal article" date="2023" name="Microbiol Resour">
        <title>Decontamination and Annotation of the Draft Genome Sequence of the Oomycete Lagenidium giganteum ARSEF 373.</title>
        <authorList>
            <person name="Morgan W.R."/>
            <person name="Tartar A."/>
        </authorList>
    </citation>
    <scope>NUCLEOTIDE SEQUENCE</scope>
    <source>
        <strain evidence="4">ARSEF 373</strain>
    </source>
</reference>
<name>A0AAV2YZA2_9STRA</name>
<evidence type="ECO:0000256" key="2">
    <source>
        <dbReference type="ARBA" id="ARBA00022801"/>
    </source>
</evidence>